<organism evidence="10 11">
    <name type="scientific">Trifolium subterraneum</name>
    <name type="common">Subterranean clover</name>
    <dbReference type="NCBI Taxonomy" id="3900"/>
    <lineage>
        <taxon>Eukaryota</taxon>
        <taxon>Viridiplantae</taxon>
        <taxon>Streptophyta</taxon>
        <taxon>Embryophyta</taxon>
        <taxon>Tracheophyta</taxon>
        <taxon>Spermatophyta</taxon>
        <taxon>Magnoliopsida</taxon>
        <taxon>eudicotyledons</taxon>
        <taxon>Gunneridae</taxon>
        <taxon>Pentapetalae</taxon>
        <taxon>rosids</taxon>
        <taxon>fabids</taxon>
        <taxon>Fabales</taxon>
        <taxon>Fabaceae</taxon>
        <taxon>Papilionoideae</taxon>
        <taxon>50 kb inversion clade</taxon>
        <taxon>NPAAA clade</taxon>
        <taxon>Hologalegina</taxon>
        <taxon>IRL clade</taxon>
        <taxon>Trifolieae</taxon>
        <taxon>Trifolium</taxon>
    </lineage>
</organism>
<feature type="domain" description="Xylanase inhibitor N-terminal" evidence="9">
    <location>
        <begin position="80"/>
        <end position="131"/>
    </location>
</feature>
<dbReference type="Pfam" id="PF14543">
    <property type="entry name" value="TAXi_N"/>
    <property type="match status" value="2"/>
</dbReference>
<evidence type="ECO:0000313" key="11">
    <source>
        <dbReference type="Proteomes" id="UP000242715"/>
    </source>
</evidence>
<evidence type="ECO:0000256" key="2">
    <source>
        <dbReference type="ARBA" id="ARBA00007447"/>
    </source>
</evidence>
<evidence type="ECO:0000256" key="1">
    <source>
        <dbReference type="ARBA" id="ARBA00004370"/>
    </source>
</evidence>
<dbReference type="InterPro" id="IPR001461">
    <property type="entry name" value="Aspartic_peptidase_A1"/>
</dbReference>
<dbReference type="InterPro" id="IPR021109">
    <property type="entry name" value="Peptidase_aspartic_dom_sf"/>
</dbReference>
<name>A0A2Z6NYP1_TRISU</name>
<dbReference type="GO" id="GO:0006508">
    <property type="term" value="P:proteolysis"/>
    <property type="evidence" value="ECO:0007669"/>
    <property type="project" value="UniProtKB-KW"/>
</dbReference>
<keyword evidence="7" id="KW-1133">Transmembrane helix</keyword>
<dbReference type="EMBL" id="DF973582">
    <property type="protein sequence ID" value="GAU35247.1"/>
    <property type="molecule type" value="Genomic_DNA"/>
</dbReference>
<evidence type="ECO:0000256" key="4">
    <source>
        <dbReference type="ARBA" id="ARBA00022692"/>
    </source>
</evidence>
<dbReference type="SUPFAM" id="SSF50630">
    <property type="entry name" value="Acid proteases"/>
    <property type="match status" value="3"/>
</dbReference>
<dbReference type="GO" id="GO:0004190">
    <property type="term" value="F:aspartic-type endopeptidase activity"/>
    <property type="evidence" value="ECO:0007669"/>
    <property type="project" value="InterPro"/>
</dbReference>
<evidence type="ECO:0000313" key="10">
    <source>
        <dbReference type="EMBL" id="GAU35247.1"/>
    </source>
</evidence>
<feature type="domain" description="Xylanase inhibitor N-terminal" evidence="9">
    <location>
        <begin position="170"/>
        <end position="219"/>
    </location>
</feature>
<gene>
    <name evidence="10" type="ORF">TSUD_323830</name>
</gene>
<keyword evidence="5" id="KW-0732">Signal</keyword>
<evidence type="ECO:0000256" key="7">
    <source>
        <dbReference type="ARBA" id="ARBA00022989"/>
    </source>
</evidence>
<keyword evidence="11" id="KW-1185">Reference proteome</keyword>
<keyword evidence="3" id="KW-0645">Protease</keyword>
<dbReference type="InterPro" id="IPR032861">
    <property type="entry name" value="TAXi_N"/>
</dbReference>
<accession>A0A2Z6NYP1</accession>
<dbReference type="PANTHER" id="PTHR13683:SF375">
    <property type="entry name" value="PEPTIDASE A1 DOMAIN-CONTAINING PROTEIN"/>
    <property type="match status" value="1"/>
</dbReference>
<keyword evidence="6" id="KW-0378">Hydrolase</keyword>
<evidence type="ECO:0000256" key="3">
    <source>
        <dbReference type="ARBA" id="ARBA00022670"/>
    </source>
</evidence>
<dbReference type="Proteomes" id="UP000242715">
    <property type="component" value="Unassembled WGS sequence"/>
</dbReference>
<protein>
    <recommendedName>
        <fullName evidence="9">Xylanase inhibitor N-terminal domain-containing protein</fullName>
    </recommendedName>
</protein>
<evidence type="ECO:0000256" key="6">
    <source>
        <dbReference type="ARBA" id="ARBA00022801"/>
    </source>
</evidence>
<evidence type="ECO:0000256" key="5">
    <source>
        <dbReference type="ARBA" id="ARBA00022729"/>
    </source>
</evidence>
<dbReference type="GO" id="GO:0016020">
    <property type="term" value="C:membrane"/>
    <property type="evidence" value="ECO:0007669"/>
    <property type="project" value="UniProtKB-SubCell"/>
</dbReference>
<proteinExistence type="inferred from homology"/>
<sequence length="289" mass="32209">MDYFRIYFTKVKLGTTQVEFYVNIDTGSDILRFTEQYDQYHPQSIVLTKGATLESIMVSTISVLTTSTIEWCSNQRTGYFAKFEKALDGVFEFGHHEISVISQLFTQWVTPRVFTHCLRGDMNGEGALVLGEIVEPDIVYTSLVPSLLLFLGEFLSLKWCSNQRTGYFAKSEKALDGVFGFGHQEISMISRLSAQGVTPRVFSHCLRGDINGGGVLVLGEIVEPNIFYTPLVPSQCINQRTGYFAKSEKTLDGGFGFGRQEISVISQLSALRVTSRVFSHCLRGDINGG</sequence>
<evidence type="ECO:0000259" key="9">
    <source>
        <dbReference type="Pfam" id="PF14543"/>
    </source>
</evidence>
<dbReference type="OrthoDB" id="1724865at2759"/>
<comment type="subcellular location">
    <subcellularLocation>
        <location evidence="1">Membrane</location>
    </subcellularLocation>
</comment>
<evidence type="ECO:0000256" key="8">
    <source>
        <dbReference type="ARBA" id="ARBA00023136"/>
    </source>
</evidence>
<keyword evidence="8" id="KW-0472">Membrane</keyword>
<dbReference type="PANTHER" id="PTHR13683">
    <property type="entry name" value="ASPARTYL PROTEASES"/>
    <property type="match status" value="1"/>
</dbReference>
<keyword evidence="4" id="KW-0812">Transmembrane</keyword>
<dbReference type="AlphaFoldDB" id="A0A2Z6NYP1"/>
<comment type="similarity">
    <text evidence="2">Belongs to the peptidase A1 family.</text>
</comment>
<dbReference type="Gene3D" id="2.40.70.10">
    <property type="entry name" value="Acid Proteases"/>
    <property type="match status" value="3"/>
</dbReference>
<reference evidence="11" key="1">
    <citation type="journal article" date="2017" name="Front. Plant Sci.">
        <title>Climate Clever Clovers: New Paradigm to Reduce the Environmental Footprint of Ruminants by Breeding Low Methanogenic Forages Utilizing Haplotype Variation.</title>
        <authorList>
            <person name="Kaur P."/>
            <person name="Appels R."/>
            <person name="Bayer P.E."/>
            <person name="Keeble-Gagnere G."/>
            <person name="Wang J."/>
            <person name="Hirakawa H."/>
            <person name="Shirasawa K."/>
            <person name="Vercoe P."/>
            <person name="Stefanova K."/>
            <person name="Durmic Z."/>
            <person name="Nichols P."/>
            <person name="Revell C."/>
            <person name="Isobe S.N."/>
            <person name="Edwards D."/>
            <person name="Erskine W."/>
        </authorList>
    </citation>
    <scope>NUCLEOTIDE SEQUENCE [LARGE SCALE GENOMIC DNA]</scope>
    <source>
        <strain evidence="11">cv. Daliak</strain>
    </source>
</reference>